<reference evidence="1 2" key="1">
    <citation type="submission" date="2020-08" db="EMBL/GenBank/DDBJ databases">
        <title>Sequencing the genomes of 1000 actinobacteria strains.</title>
        <authorList>
            <person name="Klenk H.-P."/>
        </authorList>
    </citation>
    <scope>NUCLEOTIDE SEQUENCE [LARGE SCALE GENOMIC DNA]</scope>
    <source>
        <strain evidence="1 2">DSM 43149</strain>
    </source>
</reference>
<protein>
    <submittedName>
        <fullName evidence="1">Uncharacterized protein YjbI with pentapeptide repeats</fullName>
    </submittedName>
</protein>
<dbReference type="Gene3D" id="2.160.20.80">
    <property type="entry name" value="E3 ubiquitin-protein ligase SopA"/>
    <property type="match status" value="1"/>
</dbReference>
<dbReference type="InterPro" id="IPR051082">
    <property type="entry name" value="Pentapeptide-BTB/POZ_domain"/>
</dbReference>
<dbReference type="SUPFAM" id="SSF141571">
    <property type="entry name" value="Pentapeptide repeat-like"/>
    <property type="match status" value="1"/>
</dbReference>
<accession>A0A7W7HSM5</accession>
<name>A0A7W7HSM5_9ACTN</name>
<dbReference type="AlphaFoldDB" id="A0A7W7HSM5"/>
<organism evidence="1 2">
    <name type="scientific">Actinoplanes digitatis</name>
    <dbReference type="NCBI Taxonomy" id="1868"/>
    <lineage>
        <taxon>Bacteria</taxon>
        <taxon>Bacillati</taxon>
        <taxon>Actinomycetota</taxon>
        <taxon>Actinomycetes</taxon>
        <taxon>Micromonosporales</taxon>
        <taxon>Micromonosporaceae</taxon>
        <taxon>Actinoplanes</taxon>
    </lineage>
</organism>
<dbReference type="PANTHER" id="PTHR14136:SF17">
    <property type="entry name" value="BTB_POZ DOMAIN-CONTAINING PROTEIN KCTD9"/>
    <property type="match status" value="1"/>
</dbReference>
<keyword evidence="2" id="KW-1185">Reference proteome</keyword>
<sequence length="254" mass="27172">MVTLELRADCGRCAGLCCVAPAFARSADFAIDKPAGRPCPNLAEDFRCGIHERLPEKGFRGCVVFDCFGAGQQVTQVTFGGRDWRGAPGAAGQMFAVLPVMRQIHELLWYVSQALELPAARRLRPRLEAALEEATALAGGTPDELLALDVAEFRGKVNPLLVKASELARAGTRRADHRGANLMGRRMRGADLRGASLRGAVLIGADLRGADLRTADFTGADLRGADLRGADLTGALFLTESQVKAAVTDETTRR</sequence>
<dbReference type="Proteomes" id="UP000578112">
    <property type="component" value="Unassembled WGS sequence"/>
</dbReference>
<dbReference type="InterPro" id="IPR001646">
    <property type="entry name" value="5peptide_repeat"/>
</dbReference>
<dbReference type="Pfam" id="PF00805">
    <property type="entry name" value="Pentapeptide"/>
    <property type="match status" value="1"/>
</dbReference>
<comment type="caution">
    <text evidence="1">The sequence shown here is derived from an EMBL/GenBank/DDBJ whole genome shotgun (WGS) entry which is preliminary data.</text>
</comment>
<gene>
    <name evidence="1" type="ORF">BJ971_000578</name>
</gene>
<evidence type="ECO:0000313" key="1">
    <source>
        <dbReference type="EMBL" id="MBB4760022.1"/>
    </source>
</evidence>
<proteinExistence type="predicted"/>
<dbReference type="PANTHER" id="PTHR14136">
    <property type="entry name" value="BTB_POZ DOMAIN-CONTAINING PROTEIN KCTD9"/>
    <property type="match status" value="1"/>
</dbReference>
<dbReference type="EMBL" id="JACHNH010000001">
    <property type="protein sequence ID" value="MBB4760022.1"/>
    <property type="molecule type" value="Genomic_DNA"/>
</dbReference>
<dbReference type="RefSeq" id="WP_203709461.1">
    <property type="nucleotide sequence ID" value="NZ_BOMK01000043.1"/>
</dbReference>
<evidence type="ECO:0000313" key="2">
    <source>
        <dbReference type="Proteomes" id="UP000578112"/>
    </source>
</evidence>